<dbReference type="Proteomes" id="UP000542973">
    <property type="component" value="Unassembled WGS sequence"/>
</dbReference>
<proteinExistence type="predicted"/>
<dbReference type="EMBL" id="CP098736">
    <property type="protein sequence ID" value="USE78820.1"/>
    <property type="molecule type" value="Genomic_DNA"/>
</dbReference>
<evidence type="ECO:0000313" key="1">
    <source>
        <dbReference type="EMBL" id="NNH13110.1"/>
    </source>
</evidence>
<name>A0A6N1BAY1_9BURK</name>
<reference evidence="1 3" key="1">
    <citation type="submission" date="2020-05" db="EMBL/GenBank/DDBJ databases">
        <title>MicrobeNet Type strains.</title>
        <authorList>
            <person name="Nicholson A.C."/>
        </authorList>
    </citation>
    <scope>NUCLEOTIDE SEQUENCE [LARGE SCALE GENOMIC DNA]</scope>
    <source>
        <strain evidence="1 3">ATCC 700815</strain>
    </source>
</reference>
<keyword evidence="4" id="KW-1185">Reference proteome</keyword>
<dbReference type="GeneID" id="70687231"/>
<dbReference type="AlphaFoldDB" id="A0A6N1BAY1"/>
<protein>
    <submittedName>
        <fullName evidence="1">XRE family transcriptional regulator</fullName>
    </submittedName>
</protein>
<organism evidence="1 3">
    <name type="scientific">Cupriavidus gilardii</name>
    <dbReference type="NCBI Taxonomy" id="82541"/>
    <lineage>
        <taxon>Bacteria</taxon>
        <taxon>Pseudomonadati</taxon>
        <taxon>Pseudomonadota</taxon>
        <taxon>Betaproteobacteria</taxon>
        <taxon>Burkholderiales</taxon>
        <taxon>Burkholderiaceae</taxon>
        <taxon>Cupriavidus</taxon>
    </lineage>
</organism>
<dbReference type="RefSeq" id="WP_053824277.1">
    <property type="nucleotide sequence ID" value="NZ_BAAAEB010000019.1"/>
</dbReference>
<reference evidence="2" key="2">
    <citation type="submission" date="2022-06" db="EMBL/GenBank/DDBJ databases">
        <title>Complete genome sequence and characterization of Cupriavidus gilardii QJ1 isolated from contaminating cells.</title>
        <authorList>
            <person name="Qi J."/>
        </authorList>
    </citation>
    <scope>NUCLEOTIDE SEQUENCE</scope>
    <source>
        <strain evidence="2">QJ1</strain>
    </source>
</reference>
<dbReference type="Proteomes" id="UP001056648">
    <property type="component" value="Chromosome 2"/>
</dbReference>
<evidence type="ECO:0000313" key="4">
    <source>
        <dbReference type="Proteomes" id="UP001056648"/>
    </source>
</evidence>
<accession>A0A6N1BAY1</accession>
<dbReference type="EMBL" id="JABEMD010000040">
    <property type="protein sequence ID" value="NNH13110.1"/>
    <property type="molecule type" value="Genomic_DNA"/>
</dbReference>
<sequence length="97" mass="10884">MPYTPPSPADLEALKDELGFSSGKMADLFGLANGRQWRRYLSEDPNNRRDMGMHMLFFAMARLELAPEDVDRVLDRMRSAGATIDLPPLSDLDQPSS</sequence>
<evidence type="ECO:0000313" key="2">
    <source>
        <dbReference type="EMBL" id="USE78820.1"/>
    </source>
</evidence>
<evidence type="ECO:0000313" key="3">
    <source>
        <dbReference type="Proteomes" id="UP000542973"/>
    </source>
</evidence>
<gene>
    <name evidence="1" type="ORF">HLB16_19800</name>
    <name evidence="2" type="ORF">NDR89_19470</name>
</gene>